<feature type="domain" description="Protein kinase" evidence="11">
    <location>
        <begin position="17"/>
        <end position="304"/>
    </location>
</feature>
<keyword evidence="5" id="KW-0808">Transferase</keyword>
<dbReference type="PANTHER" id="PTHR22969">
    <property type="entry name" value="IKB KINASE"/>
    <property type="match status" value="1"/>
</dbReference>
<accession>K1PQF2</accession>
<dbReference type="PANTHER" id="PTHR22969:SF15">
    <property type="entry name" value="FI05319P"/>
    <property type="match status" value="1"/>
</dbReference>
<dbReference type="InterPro" id="IPR000719">
    <property type="entry name" value="Prot_kinase_dom"/>
</dbReference>
<dbReference type="InterPro" id="IPR051180">
    <property type="entry name" value="IKK"/>
</dbReference>
<evidence type="ECO:0000256" key="3">
    <source>
        <dbReference type="ARBA" id="ARBA00022490"/>
    </source>
</evidence>
<reference evidence="12" key="1">
    <citation type="journal article" date="2012" name="Nature">
        <title>The oyster genome reveals stress adaptation and complexity of shell formation.</title>
        <authorList>
            <person name="Zhang G."/>
            <person name="Fang X."/>
            <person name="Guo X."/>
            <person name="Li L."/>
            <person name="Luo R."/>
            <person name="Xu F."/>
            <person name="Yang P."/>
            <person name="Zhang L."/>
            <person name="Wang X."/>
            <person name="Qi H."/>
            <person name="Xiong Z."/>
            <person name="Que H."/>
            <person name="Xie Y."/>
            <person name="Holland P.W."/>
            <person name="Paps J."/>
            <person name="Zhu Y."/>
            <person name="Wu F."/>
            <person name="Chen Y."/>
            <person name="Wang J."/>
            <person name="Peng C."/>
            <person name="Meng J."/>
            <person name="Yang L."/>
            <person name="Liu J."/>
            <person name="Wen B."/>
            <person name="Zhang N."/>
            <person name="Huang Z."/>
            <person name="Zhu Q."/>
            <person name="Feng Y."/>
            <person name="Mount A."/>
            <person name="Hedgecock D."/>
            <person name="Xu Z."/>
            <person name="Liu Y."/>
            <person name="Domazet-Loso T."/>
            <person name="Du Y."/>
            <person name="Sun X."/>
            <person name="Zhang S."/>
            <person name="Liu B."/>
            <person name="Cheng P."/>
            <person name="Jiang X."/>
            <person name="Li J."/>
            <person name="Fan D."/>
            <person name="Wang W."/>
            <person name="Fu W."/>
            <person name="Wang T."/>
            <person name="Wang B."/>
            <person name="Zhang J."/>
            <person name="Peng Z."/>
            <person name="Li Y."/>
            <person name="Li N."/>
            <person name="Wang J."/>
            <person name="Chen M."/>
            <person name="He Y."/>
            <person name="Tan F."/>
            <person name="Song X."/>
            <person name="Zheng Q."/>
            <person name="Huang R."/>
            <person name="Yang H."/>
            <person name="Du X."/>
            <person name="Chen L."/>
            <person name="Yang M."/>
            <person name="Gaffney P.M."/>
            <person name="Wang S."/>
            <person name="Luo L."/>
            <person name="She Z."/>
            <person name="Ming Y."/>
            <person name="Huang W."/>
            <person name="Zhang S."/>
            <person name="Huang B."/>
            <person name="Zhang Y."/>
            <person name="Qu T."/>
            <person name="Ni P."/>
            <person name="Miao G."/>
            <person name="Wang J."/>
            <person name="Wang Q."/>
            <person name="Steinberg C.E."/>
            <person name="Wang H."/>
            <person name="Li N."/>
            <person name="Qian L."/>
            <person name="Zhang G."/>
            <person name="Li Y."/>
            <person name="Yang H."/>
            <person name="Liu X."/>
            <person name="Wang J."/>
            <person name="Yin Y."/>
            <person name="Wang J."/>
        </authorList>
    </citation>
    <scope>NUCLEOTIDE SEQUENCE [LARGE SCALE GENOMIC DNA]</scope>
    <source>
        <strain evidence="12">05x7-T-G4-1.051#20</strain>
    </source>
</reference>
<dbReference type="AlphaFoldDB" id="K1PQF2"/>
<dbReference type="Gene3D" id="1.10.510.10">
    <property type="entry name" value="Transferase(Phosphotransferase) domain 1"/>
    <property type="match status" value="1"/>
</dbReference>
<dbReference type="CDD" id="cd12219">
    <property type="entry name" value="Ubl_TBK1_like"/>
    <property type="match status" value="1"/>
</dbReference>
<dbReference type="FunFam" id="1.10.510.10:FF:000100">
    <property type="entry name" value="inhibitor of nuclear factor kappa-B kinase subunit epsilon"/>
    <property type="match status" value="1"/>
</dbReference>
<gene>
    <name evidence="12" type="ORF">CGI_10004654</name>
</gene>
<evidence type="ECO:0000256" key="7">
    <source>
        <dbReference type="ARBA" id="ARBA00022777"/>
    </source>
</evidence>
<comment type="subcellular location">
    <subcellularLocation>
        <location evidence="1">Cytoplasm</location>
    </subcellularLocation>
</comment>
<evidence type="ECO:0000256" key="4">
    <source>
        <dbReference type="ARBA" id="ARBA00022527"/>
    </source>
</evidence>
<protein>
    <recommendedName>
        <fullName evidence="2">IkappaB kinase</fullName>
        <ecNumber evidence="2">2.7.11.10</ecNumber>
    </recommendedName>
</protein>
<dbReference type="GO" id="GO:0005737">
    <property type="term" value="C:cytoplasm"/>
    <property type="evidence" value="ECO:0007669"/>
    <property type="project" value="UniProtKB-SubCell"/>
</dbReference>
<dbReference type="SMART" id="SM00220">
    <property type="entry name" value="S_TKc"/>
    <property type="match status" value="1"/>
</dbReference>
<dbReference type="EMBL" id="JH816902">
    <property type="protein sequence ID" value="EKC21054.1"/>
    <property type="molecule type" value="Genomic_DNA"/>
</dbReference>
<evidence type="ECO:0000256" key="9">
    <source>
        <dbReference type="ARBA" id="ARBA00048789"/>
    </source>
</evidence>
<proteinExistence type="inferred from homology"/>
<evidence type="ECO:0000256" key="2">
    <source>
        <dbReference type="ARBA" id="ARBA00012442"/>
    </source>
</evidence>
<dbReference type="Gene3D" id="3.10.20.90">
    <property type="entry name" value="Phosphatidylinositol 3-kinase Catalytic Subunit, Chain A, domain 1"/>
    <property type="match status" value="1"/>
</dbReference>
<dbReference type="PROSITE" id="PS50011">
    <property type="entry name" value="PROTEIN_KINASE_DOM"/>
    <property type="match status" value="1"/>
</dbReference>
<dbReference type="InterPro" id="IPR017441">
    <property type="entry name" value="Protein_kinase_ATP_BS"/>
</dbReference>
<dbReference type="PROSITE" id="PS00108">
    <property type="entry name" value="PROTEIN_KINASE_ST"/>
    <property type="match status" value="1"/>
</dbReference>
<dbReference type="Pfam" id="PF00069">
    <property type="entry name" value="Pkinase"/>
    <property type="match status" value="1"/>
</dbReference>
<evidence type="ECO:0000256" key="1">
    <source>
        <dbReference type="ARBA" id="ARBA00004496"/>
    </source>
</evidence>
<keyword evidence="7 12" id="KW-0418">Kinase</keyword>
<dbReference type="InterPro" id="IPR008271">
    <property type="entry name" value="Ser/Thr_kinase_AS"/>
</dbReference>
<dbReference type="GO" id="GO:0008384">
    <property type="term" value="F:IkappaB kinase activity"/>
    <property type="evidence" value="ECO:0007669"/>
    <property type="project" value="UniProtKB-EC"/>
</dbReference>
<dbReference type="HOGENOM" id="CLU_000288_101_0_1"/>
<dbReference type="FunCoup" id="K1PQF2">
    <property type="interactions" value="1179"/>
</dbReference>
<sequence length="410" mass="46594">MSGDDFLPLRQSQNYLWDVTKVLGQGATSKVYKGRDKRNGEEVAVKVFSSAAMQRSPEVQDVNNHKVIVMELSQHGSLYTLLDDPENSLGLEEEEFVIVTKSDISYFYNDSYTPVHLTAGIQYLRDKDIVHRDIKPGNILLFKDEEGRSVYKLTDFGAAKQLESEDEQFMSLYGTEEYLHPNIYGRAVIKDGNTGPFDATVDLWSLGVTIYHAATGQLPFKAYGGRRNRQKMYEITRTKESGVISGIQKYEDGPVEWRKDLPPTCLLSAGLKKFLVPVLASLLESNERKRTTFDRFFQEVANIISKRVLNAFCPVTWSNMKIYVDKDTKLSRLQEVIAEQCEVAAVNQILVVDGELLEHTVDPLAPVSDYPACITEANPIFVFLKSYPDHRYFPNCVYRKFLLQTFFGSI</sequence>
<evidence type="ECO:0000256" key="6">
    <source>
        <dbReference type="ARBA" id="ARBA00022741"/>
    </source>
</evidence>
<evidence type="ECO:0000259" key="11">
    <source>
        <dbReference type="PROSITE" id="PS50011"/>
    </source>
</evidence>
<evidence type="ECO:0000313" key="12">
    <source>
        <dbReference type="EMBL" id="EKC21054.1"/>
    </source>
</evidence>
<dbReference type="GO" id="GO:0005524">
    <property type="term" value="F:ATP binding"/>
    <property type="evidence" value="ECO:0007669"/>
    <property type="project" value="UniProtKB-UniRule"/>
</dbReference>
<dbReference type="SUPFAM" id="SSF56112">
    <property type="entry name" value="Protein kinase-like (PK-like)"/>
    <property type="match status" value="1"/>
</dbReference>
<organism evidence="12">
    <name type="scientific">Magallana gigas</name>
    <name type="common">Pacific oyster</name>
    <name type="synonym">Crassostrea gigas</name>
    <dbReference type="NCBI Taxonomy" id="29159"/>
    <lineage>
        <taxon>Eukaryota</taxon>
        <taxon>Metazoa</taxon>
        <taxon>Spiralia</taxon>
        <taxon>Lophotrochozoa</taxon>
        <taxon>Mollusca</taxon>
        <taxon>Bivalvia</taxon>
        <taxon>Autobranchia</taxon>
        <taxon>Pteriomorphia</taxon>
        <taxon>Ostreida</taxon>
        <taxon>Ostreoidea</taxon>
        <taxon>Ostreidae</taxon>
        <taxon>Magallana</taxon>
    </lineage>
</organism>
<evidence type="ECO:0000256" key="5">
    <source>
        <dbReference type="ARBA" id="ARBA00022679"/>
    </source>
</evidence>
<keyword evidence="4 10" id="KW-0723">Serine/threonine-protein kinase</keyword>
<dbReference type="EC" id="2.7.11.10" evidence="2"/>
<dbReference type="InterPro" id="IPR011009">
    <property type="entry name" value="Kinase-like_dom_sf"/>
</dbReference>
<dbReference type="InParanoid" id="K1PQF2"/>
<keyword evidence="3" id="KW-0963">Cytoplasm</keyword>
<keyword evidence="6 10" id="KW-0547">Nucleotide-binding</keyword>
<keyword evidence="8 10" id="KW-0067">ATP-binding</keyword>
<evidence type="ECO:0000256" key="10">
    <source>
        <dbReference type="RuleBase" id="RU000304"/>
    </source>
</evidence>
<evidence type="ECO:0000256" key="8">
    <source>
        <dbReference type="ARBA" id="ARBA00022840"/>
    </source>
</evidence>
<dbReference type="PROSITE" id="PS00107">
    <property type="entry name" value="PROTEIN_KINASE_ATP"/>
    <property type="match status" value="1"/>
</dbReference>
<dbReference type="Gene3D" id="3.30.200.20">
    <property type="entry name" value="Phosphorylase Kinase, domain 1"/>
    <property type="match status" value="1"/>
</dbReference>
<comment type="catalytic activity">
    <reaction evidence="9">
        <text>L-seryl-[I-kappa-B protein] + ATP = O-phospho-L-seryl-[I-kappa-B protein] + ADP + H(+)</text>
        <dbReference type="Rhea" id="RHEA:19073"/>
        <dbReference type="Rhea" id="RHEA-COMP:13698"/>
        <dbReference type="Rhea" id="RHEA-COMP:13699"/>
        <dbReference type="ChEBI" id="CHEBI:15378"/>
        <dbReference type="ChEBI" id="CHEBI:29999"/>
        <dbReference type="ChEBI" id="CHEBI:30616"/>
        <dbReference type="ChEBI" id="CHEBI:83421"/>
        <dbReference type="ChEBI" id="CHEBI:456216"/>
        <dbReference type="EC" id="2.7.11.10"/>
    </reaction>
</comment>
<comment type="similarity">
    <text evidence="10">Belongs to the protein kinase superfamily.</text>
</comment>
<name>K1PQF2_MAGGI</name>